<dbReference type="PANTHER" id="PTHR36577:SF3">
    <property type="entry name" value="DUF521 DOMAIN PROTEIN (AFU_ORTHOLOGUE AFUA_6G00490)"/>
    <property type="match status" value="1"/>
</dbReference>
<dbReference type="InterPro" id="IPR002840">
    <property type="entry name" value="PMDh-S-like_dom"/>
</dbReference>
<dbReference type="Proteomes" id="UP000754883">
    <property type="component" value="Unassembled WGS sequence"/>
</dbReference>
<dbReference type="PIRSF" id="PIRSF036630">
    <property type="entry name" value="UCP036630"/>
    <property type="match status" value="1"/>
</dbReference>
<gene>
    <name evidence="5" type="ORF">CBYS24578_00011481</name>
</gene>
<evidence type="ECO:0008006" key="7">
    <source>
        <dbReference type="Google" id="ProtNLM"/>
    </source>
</evidence>
<dbReference type="CDD" id="cd01356">
    <property type="entry name" value="AcnX_swivel"/>
    <property type="match status" value="1"/>
</dbReference>
<proteinExistence type="predicted"/>
<evidence type="ECO:0000259" key="3">
    <source>
        <dbReference type="Pfam" id="PF01989"/>
    </source>
</evidence>
<organism evidence="5 6">
    <name type="scientific">Clonostachys byssicola</name>
    <dbReference type="NCBI Taxonomy" id="160290"/>
    <lineage>
        <taxon>Eukaryota</taxon>
        <taxon>Fungi</taxon>
        <taxon>Dikarya</taxon>
        <taxon>Ascomycota</taxon>
        <taxon>Pezizomycotina</taxon>
        <taxon>Sordariomycetes</taxon>
        <taxon>Hypocreomycetidae</taxon>
        <taxon>Hypocreales</taxon>
        <taxon>Bionectriaceae</taxon>
        <taxon>Clonostachys</taxon>
    </lineage>
</organism>
<dbReference type="AlphaFoldDB" id="A0A9N9V0M0"/>
<sequence>MTATNQGVLEGTPYVRGSASAILLAANLELSFWGGVNPKTGEVIDRFHPLSGRLLRDTIVAIPSGRGSCGGSIIMMELILNGLGPKAFIFERREEIITLGIFVADEFFKATAPVVTVGRDNFQKILGWNGQTVHILNNLVSLNPLHVDPTKDLTHPEDNLDNLGIELSDFDRATLAGVYGEAAKVSMKVIIRQAHMMGARCLMDVSQAHVDGAWYGPASVAFGKKLRDWGGKFQVPTTINSLNVDQKRWRALGIETDFGAACDELTEAFTDMGGKISFTCAPYLLDSAPQKGDPIAWGESNAVIYANSVLGARTLKNPNMLECLIALTGRAPMAGVYLDENRLAEVWIKVTQPPFIDDSYWPILGYSLGAVASNRIPVITGLENLRPSVDDFKAFSAAFATASSAAMFHMVGLTPEAPTLESTCSNSQALESIDSTFADLKACWEEFNSGSVARKVDLISFGNPHFSFKEIKKVAELCEGRTKHRDVKIMVTCGRAQYSLAAQAGYVAQLEAFGTQFLTDTCWCSIEEPVIPKQAEVIMTNSGKYIHYGPGLTGRQFCFGSLDMCIHAACSGWTTGEPPLWLRLLQIVV</sequence>
<keyword evidence="6" id="KW-1185">Reference proteome</keyword>
<reference evidence="5 6" key="2">
    <citation type="submission" date="2021-10" db="EMBL/GenBank/DDBJ databases">
        <authorList>
            <person name="Piombo E."/>
        </authorList>
    </citation>
    <scope>NUCLEOTIDE SEQUENCE [LARGE SCALE GENOMIC DNA]</scope>
</reference>
<dbReference type="OrthoDB" id="2594507at2759"/>
<dbReference type="PANTHER" id="PTHR36577">
    <property type="entry name" value="DUF521 DOMAIN PROTEIN (AFU_ORTHOLOGUE AFUA_6G00490)"/>
    <property type="match status" value="1"/>
</dbReference>
<dbReference type="SUPFAM" id="SSF52016">
    <property type="entry name" value="LeuD/IlvD-like"/>
    <property type="match status" value="1"/>
</dbReference>
<protein>
    <recommendedName>
        <fullName evidence="7">DUF521 domain protein</fullName>
    </recommendedName>
</protein>
<evidence type="ECO:0000313" key="5">
    <source>
        <dbReference type="EMBL" id="CAH0003209.1"/>
    </source>
</evidence>
<feature type="domain" description="Phosphomevalonate dehydratase large subunit-like" evidence="4">
    <location>
        <begin position="165"/>
        <end position="566"/>
    </location>
</feature>
<dbReference type="Pfam" id="PF04412">
    <property type="entry name" value="AcnX"/>
    <property type="match status" value="1"/>
</dbReference>
<evidence type="ECO:0000259" key="4">
    <source>
        <dbReference type="Pfam" id="PF04412"/>
    </source>
</evidence>
<accession>A0A9N9V0M0</accession>
<dbReference type="Pfam" id="PF01989">
    <property type="entry name" value="AcnX_swivel_put"/>
    <property type="match status" value="1"/>
</dbReference>
<dbReference type="Gene3D" id="3.50.30.10">
    <property type="entry name" value="Phosphohistidine domain"/>
    <property type="match status" value="1"/>
</dbReference>
<evidence type="ECO:0000256" key="1">
    <source>
        <dbReference type="ARBA" id="ARBA00023004"/>
    </source>
</evidence>
<feature type="domain" description="Phosphomevalonate dehydratase small subunit-like" evidence="3">
    <location>
        <begin position="30"/>
        <end position="105"/>
    </location>
</feature>
<dbReference type="CDD" id="cd01355">
    <property type="entry name" value="AcnX"/>
    <property type="match status" value="1"/>
</dbReference>
<keyword evidence="1" id="KW-0408">Iron</keyword>
<keyword evidence="2" id="KW-0456">Lyase</keyword>
<evidence type="ECO:0000313" key="6">
    <source>
        <dbReference type="Proteomes" id="UP000754883"/>
    </source>
</evidence>
<dbReference type="EMBL" id="CABFNO020001563">
    <property type="protein sequence ID" value="CAH0003209.1"/>
    <property type="molecule type" value="Genomic_DNA"/>
</dbReference>
<dbReference type="InterPro" id="IPR012047">
    <property type="entry name" value="AcnX"/>
</dbReference>
<dbReference type="InterPro" id="IPR007506">
    <property type="entry name" value="PMDh-L-like_dom"/>
</dbReference>
<evidence type="ECO:0000256" key="2">
    <source>
        <dbReference type="ARBA" id="ARBA00023239"/>
    </source>
</evidence>
<dbReference type="GO" id="GO:0016829">
    <property type="term" value="F:lyase activity"/>
    <property type="evidence" value="ECO:0007669"/>
    <property type="project" value="UniProtKB-KW"/>
</dbReference>
<reference evidence="6" key="1">
    <citation type="submission" date="2019-06" db="EMBL/GenBank/DDBJ databases">
        <authorList>
            <person name="Broberg M."/>
        </authorList>
    </citation>
    <scope>NUCLEOTIDE SEQUENCE [LARGE SCALE GENOMIC DNA]</scope>
</reference>
<name>A0A9N9V0M0_9HYPO</name>
<comment type="caution">
    <text evidence="5">The sequence shown here is derived from an EMBL/GenBank/DDBJ whole genome shotgun (WGS) entry which is preliminary data.</text>
</comment>